<sequence length="334" mass="36288">MNEQRKILDLLAEGKITAEQAEMLLQALGGDSGRAGGAKPWQEWSRRIPLQDLKQVGAQIASTVTQSLSEVKRTLEQQKRVVEQQLEHLSWNQPVVSVSHDLRLPEGVTDVCVETGHGSVQITEGDGPAIAIHVRARVRTDNLADGKRALEQALQSLHNDDRFDLTVLPGFKDADSGATVVSADVDVFLPRGVRRVSARTRSGRVLADSVHAGELRLETTRGNVLAIRCAVDRLHLDSESGSISVHAVDAKTRSVYAQTKHGTIDIDGVPDGVTVTGTAQTSIGTVDIDAERFEVEFGETSRRNHARFRRQADAGESELHIQLTARTGGIKVRG</sequence>
<accession>A0A1I7L3P8</accession>
<dbReference type="InterPro" id="IPR053959">
    <property type="entry name" value="YvlB/LiaX_N"/>
</dbReference>
<protein>
    <submittedName>
        <fullName evidence="3">DUF4097 and DUF4098 domain-containing protein YvlB</fullName>
    </submittedName>
</protein>
<evidence type="ECO:0000313" key="3">
    <source>
        <dbReference type="EMBL" id="SFV04359.1"/>
    </source>
</evidence>
<evidence type="ECO:0000259" key="1">
    <source>
        <dbReference type="Pfam" id="PF13349"/>
    </source>
</evidence>
<feature type="domain" description="DUF4097" evidence="1">
    <location>
        <begin position="175"/>
        <end position="313"/>
    </location>
</feature>
<evidence type="ECO:0000313" key="4">
    <source>
        <dbReference type="Proteomes" id="UP000183508"/>
    </source>
</evidence>
<name>A0A1I7L3P8_9BACL</name>
<organism evidence="3 4">
    <name type="scientific">Alicyclobacillus macrosporangiidus</name>
    <dbReference type="NCBI Taxonomy" id="392015"/>
    <lineage>
        <taxon>Bacteria</taxon>
        <taxon>Bacillati</taxon>
        <taxon>Bacillota</taxon>
        <taxon>Bacilli</taxon>
        <taxon>Bacillales</taxon>
        <taxon>Alicyclobacillaceae</taxon>
        <taxon>Alicyclobacillus</taxon>
    </lineage>
</organism>
<proteinExistence type="predicted"/>
<keyword evidence="4" id="KW-1185">Reference proteome</keyword>
<dbReference type="Pfam" id="PF22746">
    <property type="entry name" value="SHOCT-like_DUF2089-C"/>
    <property type="match status" value="1"/>
</dbReference>
<dbReference type="OrthoDB" id="2371737at2"/>
<feature type="domain" description="YvlB/LiaX N-terminal" evidence="2">
    <location>
        <begin position="2"/>
        <end position="31"/>
    </location>
</feature>
<evidence type="ECO:0000259" key="2">
    <source>
        <dbReference type="Pfam" id="PF22746"/>
    </source>
</evidence>
<dbReference type="AlphaFoldDB" id="A0A1I7L3P8"/>
<gene>
    <name evidence="3" type="ORF">SAMN05421543_12431</name>
</gene>
<dbReference type="RefSeq" id="WP_074955714.1">
    <property type="nucleotide sequence ID" value="NZ_FPBV01000024.1"/>
</dbReference>
<dbReference type="InterPro" id="IPR025164">
    <property type="entry name" value="Toastrack_DUF4097"/>
</dbReference>
<dbReference type="STRING" id="392015.SAMN05421543_12431"/>
<dbReference type="Proteomes" id="UP000183508">
    <property type="component" value="Unassembled WGS sequence"/>
</dbReference>
<reference evidence="4" key="1">
    <citation type="submission" date="2016-10" db="EMBL/GenBank/DDBJ databases">
        <authorList>
            <person name="Varghese N."/>
        </authorList>
    </citation>
    <scope>NUCLEOTIDE SEQUENCE [LARGE SCALE GENOMIC DNA]</scope>
    <source>
        <strain evidence="4">DSM 17980</strain>
    </source>
</reference>
<dbReference type="EMBL" id="FPBV01000024">
    <property type="protein sequence ID" value="SFV04359.1"/>
    <property type="molecule type" value="Genomic_DNA"/>
</dbReference>
<dbReference type="Pfam" id="PF13349">
    <property type="entry name" value="DUF4097"/>
    <property type="match status" value="1"/>
</dbReference>